<reference evidence="2" key="1">
    <citation type="submission" date="2016-01" db="EMBL/GenBank/DDBJ databases">
        <authorList>
            <person name="Storey N.H."/>
            <person name="Neuman B.W."/>
        </authorList>
    </citation>
    <scope>NUCLEOTIDE SEQUENCE [LARGE SCALE GENOMIC DNA]</scope>
    <source>
        <strain evidence="2">NCPPB 2472</strain>
    </source>
</reference>
<dbReference type="EMBL" id="CP014135">
    <property type="protein sequence ID" value="AMB85084.1"/>
    <property type="molecule type" value="Genomic_DNA"/>
</dbReference>
<dbReference type="SUPFAM" id="SSF53850">
    <property type="entry name" value="Periplasmic binding protein-like II"/>
    <property type="match status" value="1"/>
</dbReference>
<dbReference type="RefSeq" id="WP_060782496.1">
    <property type="nucleotide sequence ID" value="NZ_CP014135.1"/>
</dbReference>
<gene>
    <name evidence="1" type="ORF">AWM79_07075</name>
</gene>
<dbReference type="STRING" id="46677.AWM79_07075"/>
<dbReference type="Gene3D" id="3.40.190.10">
    <property type="entry name" value="Periplasmic binding protein-like II"/>
    <property type="match status" value="1"/>
</dbReference>
<evidence type="ECO:0000313" key="2">
    <source>
        <dbReference type="Proteomes" id="UP000063229"/>
    </source>
</evidence>
<sequence length="330" mass="38585">MSKLNLSLACWDYDRTRALMDGTVRPGGIELNYLNMPVEETFFRMLRHHEFDVAEMSLSSYTMSLFSETRPFVAIPVFPSRYFRHSSIYINARSGIKTPKDLIGKRIGTPEYQMTAPLWIRGMLADEYQVPIDSALYLIGGEETPNRPEKLRLDLPESIRTERIRPDQTLAKMLLEGEIDALYTARAPSSFYDGSGRVLRLFEDYSKVELDYYRKTRIFPIMHCVVIRREVYEQNRWVAQSLFKAFKEAKEKTYQDMHETAAHKMTLPWLSVHVEQARRELGNDFWSYGLSENRDTIATFLRYHHEQGLSKCLLSPEDLFVPETFESFVI</sequence>
<dbReference type="KEGG" id="pagb:AWM79_07075"/>
<dbReference type="Proteomes" id="UP000063229">
    <property type="component" value="Chromosome"/>
</dbReference>
<organism evidence="1 2">
    <name type="scientific">Pseudomonas agarici</name>
    <dbReference type="NCBI Taxonomy" id="46677"/>
    <lineage>
        <taxon>Bacteria</taxon>
        <taxon>Pseudomonadati</taxon>
        <taxon>Pseudomonadota</taxon>
        <taxon>Gammaproteobacteria</taxon>
        <taxon>Pseudomonadales</taxon>
        <taxon>Pseudomonadaceae</taxon>
        <taxon>Pseudomonas</taxon>
    </lineage>
</organism>
<name>A0A0X1SZ40_PSEAA</name>
<keyword evidence="2" id="KW-1185">Reference proteome</keyword>
<evidence type="ECO:0000313" key="1">
    <source>
        <dbReference type="EMBL" id="AMB85084.1"/>
    </source>
</evidence>
<protein>
    <submittedName>
        <fullName evidence="1">4,5-dihydroxyphthalate decarboxylase</fullName>
    </submittedName>
</protein>
<proteinExistence type="predicted"/>
<accession>A0A0X1SZ40</accession>
<dbReference type="AlphaFoldDB" id="A0A0X1SZ40"/>